<dbReference type="PANTHER" id="PTHR31635">
    <property type="entry name" value="REVERSE TRANSCRIPTASE DOMAIN-CONTAINING PROTEIN-RELATED"/>
    <property type="match status" value="1"/>
</dbReference>
<dbReference type="PANTHER" id="PTHR31635:SF196">
    <property type="entry name" value="REVERSE TRANSCRIPTASE DOMAIN-CONTAINING PROTEIN-RELATED"/>
    <property type="match status" value="1"/>
</dbReference>
<dbReference type="SMART" id="SM00343">
    <property type="entry name" value="ZnF_C2HC"/>
    <property type="match status" value="3"/>
</dbReference>
<dbReference type="AlphaFoldDB" id="A0A6S7FPA7"/>
<evidence type="ECO:0000313" key="3">
    <source>
        <dbReference type="Proteomes" id="UP001152795"/>
    </source>
</evidence>
<proteinExistence type="predicted"/>
<gene>
    <name evidence="2" type="ORF">PACLA_8A044204</name>
</gene>
<dbReference type="InterPro" id="IPR036875">
    <property type="entry name" value="Znf_CCHC_sf"/>
</dbReference>
<dbReference type="Gene3D" id="3.60.10.10">
    <property type="entry name" value="Endonuclease/exonuclease/phosphatase"/>
    <property type="match status" value="1"/>
</dbReference>
<evidence type="ECO:0000256" key="1">
    <source>
        <dbReference type="SAM" id="MobiDB-lite"/>
    </source>
</evidence>
<dbReference type="SUPFAM" id="SSF56219">
    <property type="entry name" value="DNase I-like"/>
    <property type="match status" value="1"/>
</dbReference>
<dbReference type="GO" id="GO:0008270">
    <property type="term" value="F:zinc ion binding"/>
    <property type="evidence" value="ECO:0007669"/>
    <property type="project" value="InterPro"/>
</dbReference>
<dbReference type="PROSITE" id="PS50158">
    <property type="entry name" value="ZF_CCHC"/>
    <property type="match status" value="3"/>
</dbReference>
<reference evidence="2" key="1">
    <citation type="submission" date="2020-04" db="EMBL/GenBank/DDBJ databases">
        <authorList>
            <person name="Alioto T."/>
            <person name="Alioto T."/>
            <person name="Gomez Garrido J."/>
        </authorList>
    </citation>
    <scope>NUCLEOTIDE SEQUENCE</scope>
    <source>
        <strain evidence="2">A484AB</strain>
    </source>
</reference>
<dbReference type="InterPro" id="IPR001878">
    <property type="entry name" value="Znf_CCHC"/>
</dbReference>
<evidence type="ECO:0000313" key="2">
    <source>
        <dbReference type="EMBL" id="CAB3978812.1"/>
    </source>
</evidence>
<dbReference type="SUPFAM" id="SSF57756">
    <property type="entry name" value="Retrovirus zinc finger-like domains"/>
    <property type="match status" value="1"/>
</dbReference>
<organism evidence="2 3">
    <name type="scientific">Paramuricea clavata</name>
    <name type="common">Red gorgonian</name>
    <name type="synonym">Violescent sea-whip</name>
    <dbReference type="NCBI Taxonomy" id="317549"/>
    <lineage>
        <taxon>Eukaryota</taxon>
        <taxon>Metazoa</taxon>
        <taxon>Cnidaria</taxon>
        <taxon>Anthozoa</taxon>
        <taxon>Octocorallia</taxon>
        <taxon>Malacalcyonacea</taxon>
        <taxon>Plexauridae</taxon>
        <taxon>Paramuricea</taxon>
    </lineage>
</organism>
<dbReference type="Proteomes" id="UP001152795">
    <property type="component" value="Unassembled WGS sequence"/>
</dbReference>
<feature type="region of interest" description="Disordered" evidence="1">
    <location>
        <begin position="85"/>
        <end position="169"/>
    </location>
</feature>
<dbReference type="Pfam" id="PF00098">
    <property type="entry name" value="zf-CCHC"/>
    <property type="match status" value="1"/>
</dbReference>
<dbReference type="EMBL" id="CACRXK020000144">
    <property type="protein sequence ID" value="CAB3978812.1"/>
    <property type="molecule type" value="Genomic_DNA"/>
</dbReference>
<accession>A0A6S7FPA7</accession>
<name>A0A6S7FPA7_PARCT</name>
<dbReference type="GO" id="GO:0003676">
    <property type="term" value="F:nucleic acid binding"/>
    <property type="evidence" value="ECO:0007669"/>
    <property type="project" value="InterPro"/>
</dbReference>
<dbReference type="OrthoDB" id="416119at2759"/>
<protein>
    <submittedName>
        <fullName evidence="2">Transposon TX1 uncharacterized 149 kDa</fullName>
    </submittedName>
</protein>
<comment type="caution">
    <text evidence="2">The sequence shown here is derived from an EMBL/GenBank/DDBJ whole genome shotgun (WGS) entry which is preliminary data.</text>
</comment>
<keyword evidence="3" id="KW-1185">Reference proteome</keyword>
<dbReference type="InterPro" id="IPR036691">
    <property type="entry name" value="Endo/exonu/phosph_ase_sf"/>
</dbReference>
<dbReference type="Gene3D" id="4.10.60.10">
    <property type="entry name" value="Zinc finger, CCHC-type"/>
    <property type="match status" value="1"/>
</dbReference>
<sequence length="705" mass="81539">MSELTEGIPRRLFIGPYPIETRYRGQMPLCGRCGEYGHRVSKCSNDVKCFKCGQNGHIQRQCFKCFLCGQFGHVRANCLENRRDVSNDRDDETSESNFSNDIGRDEDSSDVSRSSDEDMDPVESTSGKDPGGIRDEVMNAISNDASQHHPTEQGSVQTVENNKRKAEEDVSIPDEGVKCEKFDVIFLQETHIATVEDCVKWNKESGLKRYWSLGLSNSCGVGILLRDPDRFKHCTFRCDAAGRIISLDCTFNSQDLRFIIIYAPTDETKRIEFFQSLDTHFVSRKDKYGGNPASGDTGALHLNKLIQRFDLVDIWRKQHPTDRQFTWQTKRGSIKCRLYFSSLLVRDYDIKTDIMIYPYSDHDLVRILLTVDKASSNIGPGVWKLYVSLLQVQEVREQIASFWEHWKDRKSDFGNVAEWWDYGKLRVKFLFLKYSRKESRKRKQERATVLNRYRRIVCKTNLSEDEVKELDLVKSQLETMDLKRIQGNKIRSRAKWLESNEQPSRFFFQKEKRRAVKKTCHALRTSDGRRVTEQDDISKEQVRYYKELYSNVPTDKVAVGRLLNLFDRKLTNEQRDSSEGQLTVGECLVAVKSMANGKIPGSDGPPKEFYLSFWELLKEDFVEMANYCFSVELMPESMRQALISLLFKKEDPELLKNWRPISLLNTDCKIITKVLVNRVKPVMPMIIHPDQCCSVPGRSNEDNGS</sequence>
<dbReference type="CDD" id="cd09076">
    <property type="entry name" value="L1-EN"/>
    <property type="match status" value="1"/>
</dbReference>